<name>A0A1D9P4L2_9FIRM</name>
<evidence type="ECO:0000256" key="3">
    <source>
        <dbReference type="ARBA" id="ARBA00023125"/>
    </source>
</evidence>
<dbReference type="InterPro" id="IPR036388">
    <property type="entry name" value="WH-like_DNA-bd_sf"/>
</dbReference>
<dbReference type="AlphaFoldDB" id="A0A1D9P4L2"/>
<keyword evidence="6" id="KW-1185">Reference proteome</keyword>
<dbReference type="GO" id="GO:0003677">
    <property type="term" value="F:DNA binding"/>
    <property type="evidence" value="ECO:0007669"/>
    <property type="project" value="UniProtKB-KW"/>
</dbReference>
<accession>A0A1D9P4L2</accession>
<organism evidence="5 6">
    <name type="scientific">Butyrivibrio hungatei</name>
    <dbReference type="NCBI Taxonomy" id="185008"/>
    <lineage>
        <taxon>Bacteria</taxon>
        <taxon>Bacillati</taxon>
        <taxon>Bacillota</taxon>
        <taxon>Clostridia</taxon>
        <taxon>Lachnospirales</taxon>
        <taxon>Lachnospiraceae</taxon>
        <taxon>Butyrivibrio</taxon>
    </lineage>
</organism>
<keyword evidence="3" id="KW-0238">DNA-binding</keyword>
<dbReference type="Proteomes" id="UP000179284">
    <property type="component" value="Chromosome I"/>
</dbReference>
<keyword evidence="2" id="KW-0805">Transcription regulation</keyword>
<dbReference type="InterPro" id="IPR036390">
    <property type="entry name" value="WH_DNA-bd_sf"/>
</dbReference>
<dbReference type="EMBL" id="CP017831">
    <property type="protein sequence ID" value="AOZ97528.1"/>
    <property type="molecule type" value="Genomic_DNA"/>
</dbReference>
<evidence type="ECO:0000256" key="4">
    <source>
        <dbReference type="ARBA" id="ARBA00023163"/>
    </source>
</evidence>
<comment type="similarity">
    <text evidence="1">Belongs to the BlaI transcriptional regulatory family.</text>
</comment>
<evidence type="ECO:0000313" key="5">
    <source>
        <dbReference type="EMBL" id="AOZ97528.1"/>
    </source>
</evidence>
<dbReference type="RefSeq" id="WP_071177121.1">
    <property type="nucleotide sequence ID" value="NZ_CP017831.1"/>
</dbReference>
<dbReference type="Pfam" id="PF03965">
    <property type="entry name" value="Penicillinase_R"/>
    <property type="match status" value="1"/>
</dbReference>
<evidence type="ECO:0008006" key="7">
    <source>
        <dbReference type="Google" id="ProtNLM"/>
    </source>
</evidence>
<evidence type="ECO:0000256" key="2">
    <source>
        <dbReference type="ARBA" id="ARBA00023015"/>
    </source>
</evidence>
<evidence type="ECO:0000256" key="1">
    <source>
        <dbReference type="ARBA" id="ARBA00011046"/>
    </source>
</evidence>
<reference evidence="6" key="1">
    <citation type="submission" date="2016-10" db="EMBL/GenBank/DDBJ databases">
        <title>The complete genome sequence of the rumen bacterium Butyrivibrio hungatei MB2003.</title>
        <authorList>
            <person name="Palevich N."/>
            <person name="Kelly W.J."/>
            <person name="Leahy S.C."/>
            <person name="Altermann E."/>
            <person name="Rakonjac J."/>
            <person name="Attwood G.T."/>
        </authorList>
    </citation>
    <scope>NUCLEOTIDE SEQUENCE [LARGE SCALE GENOMIC DNA]</scope>
    <source>
        <strain evidence="6">MB2003</strain>
    </source>
</reference>
<dbReference type="Gene3D" id="1.10.10.10">
    <property type="entry name" value="Winged helix-like DNA-binding domain superfamily/Winged helix DNA-binding domain"/>
    <property type="match status" value="1"/>
</dbReference>
<dbReference type="GO" id="GO:0045892">
    <property type="term" value="P:negative regulation of DNA-templated transcription"/>
    <property type="evidence" value="ECO:0007669"/>
    <property type="project" value="InterPro"/>
</dbReference>
<proteinExistence type="inferred from homology"/>
<dbReference type="KEGG" id="bhu:bhn_I2496"/>
<protein>
    <recommendedName>
        <fullName evidence="7">Penicillinase repressor</fullName>
    </recommendedName>
</protein>
<evidence type="ECO:0000313" key="6">
    <source>
        <dbReference type="Proteomes" id="UP000179284"/>
    </source>
</evidence>
<dbReference type="InterPro" id="IPR005650">
    <property type="entry name" value="BlaI_family"/>
</dbReference>
<sequence length="127" mass="14544">MYLTQSEMEIMHAFWQEDRSMSLNDLILASPDRCWKDRSGFSIINSLITKGLLKEDGYVHSGKTIARTFSPVISYTDFMIGQLNSFEGKIEVPQLVSHLLGEGDVDARDIKELDRMISDKKKELKDK</sequence>
<dbReference type="OrthoDB" id="9795583at2"/>
<keyword evidence="4" id="KW-0804">Transcription</keyword>
<dbReference type="SUPFAM" id="SSF46785">
    <property type="entry name" value="Winged helix' DNA-binding domain"/>
    <property type="match status" value="1"/>
</dbReference>
<gene>
    <name evidence="5" type="ORF">bhn_I2496</name>
</gene>